<evidence type="ECO:0000256" key="1">
    <source>
        <dbReference type="SAM" id="MobiDB-lite"/>
    </source>
</evidence>
<feature type="region of interest" description="Disordered" evidence="1">
    <location>
        <begin position="1"/>
        <end position="24"/>
    </location>
</feature>
<dbReference type="KEGG" id="ptkz:JDV02_007642"/>
<keyword evidence="3" id="KW-1185">Reference proteome</keyword>
<proteinExistence type="predicted"/>
<dbReference type="Proteomes" id="UP000829364">
    <property type="component" value="Chromosome 7"/>
</dbReference>
<evidence type="ECO:0000313" key="2">
    <source>
        <dbReference type="EMBL" id="UNI21671.1"/>
    </source>
</evidence>
<dbReference type="AlphaFoldDB" id="A0A9Q8QM45"/>
<dbReference type="RefSeq" id="XP_047845152.1">
    <property type="nucleotide sequence ID" value="XM_047989153.1"/>
</dbReference>
<name>A0A9Q8QM45_9HYPO</name>
<organism evidence="2 3">
    <name type="scientific">Purpureocillium takamizusanense</name>
    <dbReference type="NCBI Taxonomy" id="2060973"/>
    <lineage>
        <taxon>Eukaryota</taxon>
        <taxon>Fungi</taxon>
        <taxon>Dikarya</taxon>
        <taxon>Ascomycota</taxon>
        <taxon>Pezizomycotina</taxon>
        <taxon>Sordariomycetes</taxon>
        <taxon>Hypocreomycetidae</taxon>
        <taxon>Hypocreales</taxon>
        <taxon>Ophiocordycipitaceae</taxon>
        <taxon>Purpureocillium</taxon>
    </lineage>
</organism>
<evidence type="ECO:0000313" key="3">
    <source>
        <dbReference type="Proteomes" id="UP000829364"/>
    </source>
</evidence>
<dbReference type="EMBL" id="CP086360">
    <property type="protein sequence ID" value="UNI21671.1"/>
    <property type="molecule type" value="Genomic_DNA"/>
</dbReference>
<feature type="region of interest" description="Disordered" evidence="1">
    <location>
        <begin position="62"/>
        <end position="104"/>
    </location>
</feature>
<dbReference type="OrthoDB" id="428177at2759"/>
<gene>
    <name evidence="2" type="ORF">JDV02_007642</name>
</gene>
<accession>A0A9Q8QM45</accession>
<sequence>MAFDLQDEPFAAKTERVPRVTGGAAAKTWACGRSDALRAALGADSPVKRRLFQGVLVLRGRHGPPVTGHCRRSIATPVPSPPDPANGPTATPAGSPTRAGGKPVFLEEWGVDAGVLDPRVRAPRQYGPT</sequence>
<dbReference type="GeneID" id="72069590"/>
<protein>
    <submittedName>
        <fullName evidence="2">Uncharacterized protein</fullName>
    </submittedName>
</protein>
<reference evidence="2" key="1">
    <citation type="submission" date="2021-11" db="EMBL/GenBank/DDBJ databases">
        <title>Purpureocillium_takamizusanense_genome.</title>
        <authorList>
            <person name="Nguyen N.-H."/>
        </authorList>
    </citation>
    <scope>NUCLEOTIDE SEQUENCE</scope>
    <source>
        <strain evidence="2">PT3</strain>
    </source>
</reference>